<feature type="region of interest" description="Disordered" evidence="1">
    <location>
        <begin position="63"/>
        <end position="99"/>
    </location>
</feature>
<dbReference type="EMBL" id="JAGMUV010000019">
    <property type="protein sequence ID" value="KAH7127472.1"/>
    <property type="molecule type" value="Genomic_DNA"/>
</dbReference>
<accession>A0A9P9INU8</accession>
<sequence length="164" mass="17103">MKPSVQGLDNASTTTAKIIIKHPSAPFESQWAKPSRHTLQNITHPPSASMCLPFRLWERNYHKTRSPRCSSAKPYQRRSSDESSKCATREGSIVTPNLKVQPNQRTLAQQERTSLLAQGLADIFGDLFGPSGSSGYSGGYDCGGGGYGGGGGDGGGGGGGGGGC</sequence>
<gene>
    <name evidence="2" type="ORF">EDB81DRAFT_809361</name>
</gene>
<evidence type="ECO:0000313" key="3">
    <source>
        <dbReference type="Proteomes" id="UP000738349"/>
    </source>
</evidence>
<reference evidence="2" key="1">
    <citation type="journal article" date="2021" name="Nat. Commun.">
        <title>Genetic determinants of endophytism in the Arabidopsis root mycobiome.</title>
        <authorList>
            <person name="Mesny F."/>
            <person name="Miyauchi S."/>
            <person name="Thiergart T."/>
            <person name="Pickel B."/>
            <person name="Atanasova L."/>
            <person name="Karlsson M."/>
            <person name="Huettel B."/>
            <person name="Barry K.W."/>
            <person name="Haridas S."/>
            <person name="Chen C."/>
            <person name="Bauer D."/>
            <person name="Andreopoulos W."/>
            <person name="Pangilinan J."/>
            <person name="LaButti K."/>
            <person name="Riley R."/>
            <person name="Lipzen A."/>
            <person name="Clum A."/>
            <person name="Drula E."/>
            <person name="Henrissat B."/>
            <person name="Kohler A."/>
            <person name="Grigoriev I.V."/>
            <person name="Martin F.M."/>
            <person name="Hacquard S."/>
        </authorList>
    </citation>
    <scope>NUCLEOTIDE SEQUENCE</scope>
    <source>
        <strain evidence="2">MPI-CAGE-AT-0147</strain>
    </source>
</reference>
<dbReference type="Proteomes" id="UP000738349">
    <property type="component" value="Unassembled WGS sequence"/>
</dbReference>
<proteinExistence type="predicted"/>
<name>A0A9P9INU8_9HYPO</name>
<feature type="compositionally biased region" description="Basic and acidic residues" evidence="1">
    <location>
        <begin position="78"/>
        <end position="88"/>
    </location>
</feature>
<protein>
    <submittedName>
        <fullName evidence="2">Uncharacterized protein</fullName>
    </submittedName>
</protein>
<evidence type="ECO:0000313" key="2">
    <source>
        <dbReference type="EMBL" id="KAH7127472.1"/>
    </source>
</evidence>
<organism evidence="2 3">
    <name type="scientific">Dactylonectria macrodidyma</name>
    <dbReference type="NCBI Taxonomy" id="307937"/>
    <lineage>
        <taxon>Eukaryota</taxon>
        <taxon>Fungi</taxon>
        <taxon>Dikarya</taxon>
        <taxon>Ascomycota</taxon>
        <taxon>Pezizomycotina</taxon>
        <taxon>Sordariomycetes</taxon>
        <taxon>Hypocreomycetidae</taxon>
        <taxon>Hypocreales</taxon>
        <taxon>Nectriaceae</taxon>
        <taxon>Dactylonectria</taxon>
    </lineage>
</organism>
<dbReference type="AlphaFoldDB" id="A0A9P9INU8"/>
<keyword evidence="3" id="KW-1185">Reference proteome</keyword>
<evidence type="ECO:0000256" key="1">
    <source>
        <dbReference type="SAM" id="MobiDB-lite"/>
    </source>
</evidence>
<comment type="caution">
    <text evidence="2">The sequence shown here is derived from an EMBL/GenBank/DDBJ whole genome shotgun (WGS) entry which is preliminary data.</text>
</comment>